<dbReference type="Proteomes" id="UP000198982">
    <property type="component" value="Unassembled WGS sequence"/>
</dbReference>
<name>A0A1H4KF62_9PSED</name>
<proteinExistence type="predicted"/>
<sequence>MAFRPLTARAPAVLLREAKPLKAILGHAQRLAHLQRLLESQLQPAAREHCHVASWRDGSLLLIVTDGHWATRLRYQQKRLQRQLQAFNEFSNLTRILFKVQPPTVQQGAVGHTMDLSNNAAETIQATAEGISDPNLRAALERLASHAKPRQATRLTRTPGLSAACCRPATSPSAP</sequence>
<accession>A0A1H4KF62</accession>
<organism evidence="2 3">
    <name type="scientific">Pseudomonas saponiphila</name>
    <dbReference type="NCBI Taxonomy" id="556534"/>
    <lineage>
        <taxon>Bacteria</taxon>
        <taxon>Pseudomonadati</taxon>
        <taxon>Pseudomonadota</taxon>
        <taxon>Gammaproteobacteria</taxon>
        <taxon>Pseudomonadales</taxon>
        <taxon>Pseudomonadaceae</taxon>
        <taxon>Pseudomonas</taxon>
    </lineage>
</organism>
<gene>
    <name evidence="2" type="ORF">SAMN05216178_1282</name>
</gene>
<reference evidence="3" key="1">
    <citation type="submission" date="2016-10" db="EMBL/GenBank/DDBJ databases">
        <authorList>
            <person name="Varghese N."/>
            <person name="Submissions S."/>
        </authorList>
    </citation>
    <scope>NUCLEOTIDE SEQUENCE [LARGE SCALE GENOMIC DNA]</scope>
    <source>
        <strain evidence="3">DSM 9751</strain>
    </source>
</reference>
<evidence type="ECO:0000313" key="2">
    <source>
        <dbReference type="EMBL" id="SEB57179.1"/>
    </source>
</evidence>
<dbReference type="InterPro" id="IPR007922">
    <property type="entry name" value="DciA-like"/>
</dbReference>
<dbReference type="Pfam" id="PF05258">
    <property type="entry name" value="DciA"/>
    <property type="match status" value="1"/>
</dbReference>
<protein>
    <recommendedName>
        <fullName evidence="4">RNA-binding protein</fullName>
    </recommendedName>
</protein>
<evidence type="ECO:0000313" key="3">
    <source>
        <dbReference type="Proteomes" id="UP000198982"/>
    </source>
</evidence>
<dbReference type="EMBL" id="FNTJ01000001">
    <property type="protein sequence ID" value="SEB57179.1"/>
    <property type="molecule type" value="Genomic_DNA"/>
</dbReference>
<evidence type="ECO:0000256" key="1">
    <source>
        <dbReference type="SAM" id="MobiDB-lite"/>
    </source>
</evidence>
<keyword evidence="3" id="KW-1185">Reference proteome</keyword>
<feature type="region of interest" description="Disordered" evidence="1">
    <location>
        <begin position="147"/>
        <end position="175"/>
    </location>
</feature>
<evidence type="ECO:0008006" key="4">
    <source>
        <dbReference type="Google" id="ProtNLM"/>
    </source>
</evidence>
<dbReference type="AlphaFoldDB" id="A0A1H4KF62"/>